<keyword evidence="10 12" id="KW-0464">Manganese</keyword>
<feature type="binding site" evidence="12">
    <location>
        <position position="294"/>
    </location>
    <ligand>
        <name>NAD(+)</name>
        <dbReference type="ChEBI" id="CHEBI:57540"/>
    </ligand>
</feature>
<dbReference type="FunFam" id="1.10.150.20:FF:000007">
    <property type="entry name" value="DNA ligase"/>
    <property type="match status" value="1"/>
</dbReference>
<dbReference type="Gene3D" id="1.10.287.610">
    <property type="entry name" value="Helix hairpin bin"/>
    <property type="match status" value="1"/>
</dbReference>
<evidence type="ECO:0000256" key="4">
    <source>
        <dbReference type="ARBA" id="ARBA00022723"/>
    </source>
</evidence>
<dbReference type="InterPro" id="IPR004149">
    <property type="entry name" value="Znf_DNAligase_C4"/>
</dbReference>
<dbReference type="SUPFAM" id="SSF50249">
    <property type="entry name" value="Nucleic acid-binding proteins"/>
    <property type="match status" value="1"/>
</dbReference>
<dbReference type="Pfam" id="PF12826">
    <property type="entry name" value="HHH_2"/>
    <property type="match status" value="1"/>
</dbReference>
<keyword evidence="5 12" id="KW-0227">DNA damage</keyword>
<dbReference type="SUPFAM" id="SSF56091">
    <property type="entry name" value="DNA ligase/mRNA capping enzyme, catalytic domain"/>
    <property type="match status" value="1"/>
</dbReference>
<feature type="domain" description="BRCT" evidence="13">
    <location>
        <begin position="596"/>
        <end position="677"/>
    </location>
</feature>
<evidence type="ECO:0000256" key="2">
    <source>
        <dbReference type="ARBA" id="ARBA00022598"/>
    </source>
</evidence>
<name>A0A0R2ARK0_9LACO</name>
<dbReference type="FunFam" id="3.30.470.30:FF:000001">
    <property type="entry name" value="DNA ligase"/>
    <property type="match status" value="1"/>
</dbReference>
<feature type="binding site" evidence="12">
    <location>
        <position position="430"/>
    </location>
    <ligand>
        <name>Zn(2+)</name>
        <dbReference type="ChEBI" id="CHEBI:29105"/>
    </ligand>
</feature>
<feature type="binding site" evidence="12">
    <location>
        <position position="318"/>
    </location>
    <ligand>
        <name>NAD(+)</name>
        <dbReference type="ChEBI" id="CHEBI:57540"/>
    </ligand>
</feature>
<dbReference type="InterPro" id="IPR001679">
    <property type="entry name" value="DNA_ligase"/>
</dbReference>
<dbReference type="InterPro" id="IPR010994">
    <property type="entry name" value="RuvA_2-like"/>
</dbReference>
<feature type="binding site" evidence="12">
    <location>
        <position position="412"/>
    </location>
    <ligand>
        <name>Zn(2+)</name>
        <dbReference type="ChEBI" id="CHEBI:29105"/>
    </ligand>
</feature>
<dbReference type="AlphaFoldDB" id="A0A0R2ARK0"/>
<dbReference type="CDD" id="cd17748">
    <property type="entry name" value="BRCT_DNA_ligase_like"/>
    <property type="match status" value="1"/>
</dbReference>
<feature type="binding site" evidence="12">
    <location>
        <position position="415"/>
    </location>
    <ligand>
        <name>Zn(2+)</name>
        <dbReference type="ChEBI" id="CHEBI:29105"/>
    </ligand>
</feature>
<organism evidence="14 15">
    <name type="scientific">Apilactobacillus ozensis DSM 23829 = JCM 17196</name>
    <dbReference type="NCBI Taxonomy" id="1423781"/>
    <lineage>
        <taxon>Bacteria</taxon>
        <taxon>Bacillati</taxon>
        <taxon>Bacillota</taxon>
        <taxon>Bacilli</taxon>
        <taxon>Lactobacillales</taxon>
        <taxon>Lactobacillaceae</taxon>
        <taxon>Apilactobacillus</taxon>
    </lineage>
</organism>
<dbReference type="Pfam" id="PF00533">
    <property type="entry name" value="BRCT"/>
    <property type="match status" value="1"/>
</dbReference>
<evidence type="ECO:0000256" key="3">
    <source>
        <dbReference type="ARBA" id="ARBA00022705"/>
    </source>
</evidence>
<feature type="binding site" evidence="12">
    <location>
        <position position="144"/>
    </location>
    <ligand>
        <name>NAD(+)</name>
        <dbReference type="ChEBI" id="CHEBI:57540"/>
    </ligand>
</feature>
<feature type="active site" description="N6-AMP-lysine intermediate" evidence="12">
    <location>
        <position position="123"/>
    </location>
</feature>
<dbReference type="PANTHER" id="PTHR23389:SF9">
    <property type="entry name" value="DNA LIGASE"/>
    <property type="match status" value="1"/>
</dbReference>
<keyword evidence="9 12" id="KW-0234">DNA repair</keyword>
<feature type="binding site" evidence="12">
    <location>
        <position position="435"/>
    </location>
    <ligand>
        <name>Zn(2+)</name>
        <dbReference type="ChEBI" id="CHEBI:29105"/>
    </ligand>
</feature>
<evidence type="ECO:0000256" key="10">
    <source>
        <dbReference type="ARBA" id="ARBA00023211"/>
    </source>
</evidence>
<dbReference type="NCBIfam" id="NF005932">
    <property type="entry name" value="PRK07956.1"/>
    <property type="match status" value="1"/>
</dbReference>
<dbReference type="EC" id="6.5.1.2" evidence="12"/>
<keyword evidence="8 12" id="KW-0520">NAD</keyword>
<dbReference type="PROSITE" id="PS01055">
    <property type="entry name" value="DNA_LIGASE_N1"/>
    <property type="match status" value="1"/>
</dbReference>
<comment type="catalytic activity">
    <reaction evidence="11 12">
        <text>NAD(+) + (deoxyribonucleotide)n-3'-hydroxyl + 5'-phospho-(deoxyribonucleotide)m = (deoxyribonucleotide)n+m + AMP + beta-nicotinamide D-nucleotide.</text>
        <dbReference type="EC" id="6.5.1.2"/>
    </reaction>
</comment>
<evidence type="ECO:0000256" key="5">
    <source>
        <dbReference type="ARBA" id="ARBA00022763"/>
    </source>
</evidence>
<dbReference type="InterPro" id="IPR013839">
    <property type="entry name" value="DNAligase_adenylation"/>
</dbReference>
<dbReference type="PATRIC" id="fig|1423781.4.peg.1378"/>
<dbReference type="STRING" id="1423781.FD06_GL001330"/>
<dbReference type="InterPro" id="IPR001357">
    <property type="entry name" value="BRCT_dom"/>
</dbReference>
<keyword evidence="6 12" id="KW-0862">Zinc</keyword>
<proteinExistence type="inferred from homology"/>
<dbReference type="Pfam" id="PF01653">
    <property type="entry name" value="DNA_ligase_aden"/>
    <property type="match status" value="1"/>
</dbReference>
<dbReference type="Gene3D" id="2.40.50.140">
    <property type="entry name" value="Nucleic acid-binding proteins"/>
    <property type="match status" value="1"/>
</dbReference>
<feature type="binding site" evidence="12">
    <location>
        <begin position="42"/>
        <end position="46"/>
    </location>
    <ligand>
        <name>NAD(+)</name>
        <dbReference type="ChEBI" id="CHEBI:57540"/>
    </ligand>
</feature>
<evidence type="ECO:0000256" key="12">
    <source>
        <dbReference type="HAMAP-Rule" id="MF_01588"/>
    </source>
</evidence>
<evidence type="ECO:0000313" key="14">
    <source>
        <dbReference type="EMBL" id="KRM68308.1"/>
    </source>
</evidence>
<evidence type="ECO:0000259" key="13">
    <source>
        <dbReference type="PROSITE" id="PS50172"/>
    </source>
</evidence>
<dbReference type="SMART" id="SM00532">
    <property type="entry name" value="LIGANc"/>
    <property type="match status" value="1"/>
</dbReference>
<dbReference type="PANTHER" id="PTHR23389">
    <property type="entry name" value="CHROMOSOME TRANSMISSION FIDELITY FACTOR 18"/>
    <property type="match status" value="1"/>
</dbReference>
<comment type="caution">
    <text evidence="14">The sequence shown here is derived from an EMBL/GenBank/DDBJ whole genome shotgun (WGS) entry which is preliminary data.</text>
</comment>
<dbReference type="GO" id="GO:0003911">
    <property type="term" value="F:DNA ligase (NAD+) activity"/>
    <property type="evidence" value="ECO:0007669"/>
    <property type="project" value="UniProtKB-UniRule"/>
</dbReference>
<feature type="binding site" evidence="12">
    <location>
        <position position="178"/>
    </location>
    <ligand>
        <name>NAD(+)</name>
        <dbReference type="ChEBI" id="CHEBI:57540"/>
    </ligand>
</feature>
<dbReference type="Pfam" id="PF03120">
    <property type="entry name" value="OB_DNA_ligase"/>
    <property type="match status" value="1"/>
</dbReference>
<dbReference type="InterPro" id="IPR013840">
    <property type="entry name" value="DNAligase_N"/>
</dbReference>
<accession>A0A0R2ARK0</accession>
<keyword evidence="3 12" id="KW-0235">DNA replication</keyword>
<dbReference type="Pfam" id="PF14520">
    <property type="entry name" value="HHH_5"/>
    <property type="match status" value="1"/>
</dbReference>
<keyword evidence="15" id="KW-1185">Reference proteome</keyword>
<dbReference type="HAMAP" id="MF_01588">
    <property type="entry name" value="DNA_ligase_A"/>
    <property type="match status" value="1"/>
</dbReference>
<dbReference type="GO" id="GO:0006281">
    <property type="term" value="P:DNA repair"/>
    <property type="evidence" value="ECO:0007669"/>
    <property type="project" value="UniProtKB-KW"/>
</dbReference>
<dbReference type="InterPro" id="IPR036420">
    <property type="entry name" value="BRCT_dom_sf"/>
</dbReference>
<feature type="binding site" evidence="12">
    <location>
        <position position="121"/>
    </location>
    <ligand>
        <name>NAD(+)</name>
        <dbReference type="ChEBI" id="CHEBI:57540"/>
    </ligand>
</feature>
<comment type="similarity">
    <text evidence="12">Belongs to the NAD-dependent DNA ligase family. LigA subfamily.</text>
</comment>
<dbReference type="CDD" id="cd00114">
    <property type="entry name" value="LIGANc"/>
    <property type="match status" value="1"/>
</dbReference>
<dbReference type="Proteomes" id="UP000052012">
    <property type="component" value="Unassembled WGS sequence"/>
</dbReference>
<evidence type="ECO:0000313" key="15">
    <source>
        <dbReference type="Proteomes" id="UP000052012"/>
    </source>
</evidence>
<dbReference type="Pfam" id="PF03119">
    <property type="entry name" value="DNA_ligase_ZBD"/>
    <property type="match status" value="1"/>
</dbReference>
<dbReference type="InterPro" id="IPR041663">
    <property type="entry name" value="DisA/LigA_HHH"/>
</dbReference>
<sequence>MDSVSIDGLNPDEAKKEMLRLIDKLNQWSHEYYELDSPTVEDSVYDNLYEKLTRIEHKYPDLVSKDSPTQKVGGAVLDGLNKVNHDVPMLSLGDVFSKRELFEFLNRLKNNNPGINAYNCELKIDGLSISLRYENGIFVQGSTRGNGLIGEDITENLKTIPSIPKKLTKPINIEVRGECYMPKKSFVKLNEQREKDGQKPFANPRNAAAGSLRQLDSMVTKSRNLSTFMYNVSDYNDLKSDTQSGMLEELSSLGFSVNDTYQVTHNSDEIGKYIDNYTNQRSQLDYGIDGIVVKTNSLALQSKIGHTVKVPRWAIAYKFPPEEAETKLLNVEWTVGRTGVVTPTAIMDEVTLAGTKVSRASLHNPDYLREKGLRIGDVVRLHKAGDIIPEISEYIASKRPDDSEKIDIPDECPSCEAKLVHLDEEVVLRCINPKCPAQLTEQINHFASRNAMNIDGLGPKIVNQLFENNLVSDVASLYSLNYDDLFKLDKFGEKATNNLINSINNSKKNSLERLLFGLGIRHIGAKASKLIAKHFGSMDKLIHADSDDILQIDTIGQTIADSIKTYFANDDSIKLIDELRRADVNMKYLGSNAQNIPENIFNDKHIVLTGKLQEMSRPQAMEILETLGAKIIGSVSSKTDILIAGEKAGSKLTKAQSLNVKIMSESDFLKEINRIND</sequence>
<keyword evidence="2 12" id="KW-0436">Ligase</keyword>
<dbReference type="FunFam" id="1.10.150.20:FF:000006">
    <property type="entry name" value="DNA ligase"/>
    <property type="match status" value="1"/>
</dbReference>
<evidence type="ECO:0000256" key="9">
    <source>
        <dbReference type="ARBA" id="ARBA00023204"/>
    </source>
</evidence>
<keyword evidence="7 12" id="KW-0460">Magnesium</keyword>
<dbReference type="SUPFAM" id="SSF52113">
    <property type="entry name" value="BRCT domain"/>
    <property type="match status" value="1"/>
</dbReference>
<evidence type="ECO:0000256" key="7">
    <source>
        <dbReference type="ARBA" id="ARBA00022842"/>
    </source>
</evidence>
<evidence type="ECO:0000256" key="6">
    <source>
        <dbReference type="ARBA" id="ARBA00022833"/>
    </source>
</evidence>
<reference evidence="14 15" key="1">
    <citation type="journal article" date="2015" name="Genome Announc.">
        <title>Expanding the biotechnology potential of lactobacilli through comparative genomics of 213 strains and associated genera.</title>
        <authorList>
            <person name="Sun Z."/>
            <person name="Harris H.M."/>
            <person name="McCann A."/>
            <person name="Guo C."/>
            <person name="Argimon S."/>
            <person name="Zhang W."/>
            <person name="Yang X."/>
            <person name="Jeffery I.B."/>
            <person name="Cooney J.C."/>
            <person name="Kagawa T.F."/>
            <person name="Liu W."/>
            <person name="Song Y."/>
            <person name="Salvetti E."/>
            <person name="Wrobel A."/>
            <person name="Rasinkangas P."/>
            <person name="Parkhill J."/>
            <person name="Rea M.C."/>
            <person name="O'Sullivan O."/>
            <person name="Ritari J."/>
            <person name="Douillard F.P."/>
            <person name="Paul Ross R."/>
            <person name="Yang R."/>
            <person name="Briner A.E."/>
            <person name="Felis G.E."/>
            <person name="de Vos W.M."/>
            <person name="Barrangou R."/>
            <person name="Klaenhammer T.R."/>
            <person name="Caufield P.W."/>
            <person name="Cui Y."/>
            <person name="Zhang H."/>
            <person name="O'Toole P.W."/>
        </authorList>
    </citation>
    <scope>NUCLEOTIDE SEQUENCE [LARGE SCALE GENOMIC DNA]</scope>
    <source>
        <strain evidence="14 15">DSM 23829</strain>
    </source>
</reference>
<evidence type="ECO:0000256" key="8">
    <source>
        <dbReference type="ARBA" id="ARBA00023027"/>
    </source>
</evidence>
<dbReference type="PROSITE" id="PS50172">
    <property type="entry name" value="BRCT"/>
    <property type="match status" value="1"/>
</dbReference>
<dbReference type="Gene3D" id="3.30.470.30">
    <property type="entry name" value="DNA ligase/mRNA capping enzyme"/>
    <property type="match status" value="1"/>
</dbReference>
<dbReference type="Gene3D" id="1.10.150.20">
    <property type="entry name" value="5' to 3' exonuclease, C-terminal subdomain"/>
    <property type="match status" value="2"/>
</dbReference>
<dbReference type="PIRSF" id="PIRSF001604">
    <property type="entry name" value="LigA"/>
    <property type="match status" value="1"/>
</dbReference>
<dbReference type="InterPro" id="IPR018239">
    <property type="entry name" value="DNA_ligase_AS"/>
</dbReference>
<feature type="binding site" evidence="12">
    <location>
        <begin position="91"/>
        <end position="92"/>
    </location>
    <ligand>
        <name>NAD(+)</name>
        <dbReference type="ChEBI" id="CHEBI:57540"/>
    </ligand>
</feature>
<dbReference type="InterPro" id="IPR004150">
    <property type="entry name" value="NAD_DNA_ligase_OB"/>
</dbReference>
<dbReference type="InterPro" id="IPR012340">
    <property type="entry name" value="NA-bd_OB-fold"/>
</dbReference>
<dbReference type="GO" id="GO:0006260">
    <property type="term" value="P:DNA replication"/>
    <property type="evidence" value="ECO:0007669"/>
    <property type="project" value="UniProtKB-KW"/>
</dbReference>
<protein>
    <recommendedName>
        <fullName evidence="12">DNA ligase</fullName>
        <ecNumber evidence="12">6.5.1.2</ecNumber>
    </recommendedName>
    <alternativeName>
        <fullName evidence="12">Polydeoxyribonucleotide synthase [NAD(+)]</fullName>
    </alternativeName>
</protein>
<gene>
    <name evidence="12" type="primary">ligA</name>
    <name evidence="14" type="ORF">FD06_GL001330</name>
</gene>
<evidence type="ECO:0000256" key="11">
    <source>
        <dbReference type="ARBA" id="ARBA00034005"/>
    </source>
</evidence>
<dbReference type="SMART" id="SM00292">
    <property type="entry name" value="BRCT"/>
    <property type="match status" value="1"/>
</dbReference>
<comment type="cofactor">
    <cofactor evidence="12">
        <name>Mg(2+)</name>
        <dbReference type="ChEBI" id="CHEBI:18420"/>
    </cofactor>
    <cofactor evidence="12">
        <name>Mn(2+)</name>
        <dbReference type="ChEBI" id="CHEBI:29035"/>
    </cofactor>
</comment>
<dbReference type="Gene3D" id="6.20.10.30">
    <property type="match status" value="1"/>
</dbReference>
<dbReference type="Gene3D" id="3.40.50.10190">
    <property type="entry name" value="BRCT domain"/>
    <property type="match status" value="1"/>
</dbReference>
<evidence type="ECO:0000256" key="1">
    <source>
        <dbReference type="ARBA" id="ARBA00004067"/>
    </source>
</evidence>
<dbReference type="GO" id="GO:0046872">
    <property type="term" value="F:metal ion binding"/>
    <property type="evidence" value="ECO:0007669"/>
    <property type="project" value="UniProtKB-KW"/>
</dbReference>
<comment type="function">
    <text evidence="1 12">DNA ligase that catalyzes the formation of phosphodiester linkages between 5'-phosphoryl and 3'-hydroxyl groups in double-stranded DNA using NAD as a coenzyme and as the energy source for the reaction. It is essential for DNA replication and repair of damaged DNA.</text>
</comment>
<dbReference type="NCBIfam" id="TIGR00575">
    <property type="entry name" value="dnlj"/>
    <property type="match status" value="1"/>
</dbReference>
<dbReference type="EMBL" id="AYYQ01000029">
    <property type="protein sequence ID" value="KRM68308.1"/>
    <property type="molecule type" value="Genomic_DNA"/>
</dbReference>
<dbReference type="GO" id="GO:0005829">
    <property type="term" value="C:cytosol"/>
    <property type="evidence" value="ECO:0007669"/>
    <property type="project" value="TreeGrafter"/>
</dbReference>
<dbReference type="SUPFAM" id="SSF47781">
    <property type="entry name" value="RuvA domain 2-like"/>
    <property type="match status" value="1"/>
</dbReference>
<keyword evidence="4 12" id="KW-0479">Metal-binding</keyword>